<name>A0A2G8SXN9_9BURK</name>
<sequence>MPFTVIKHALVAALFALSSAVAAGDKLPRYLNEPVLGLRLDAGVKLDRLPDEVRALCSRIADDESSTVHMWIFAQASDAGVAYYVASGYSKMRYPVPGEPKYELIVRGGLYLVTGNKCVDDPADESFEARDFKQTPLPILQQLSTDLAARLVRAVGGAERLRTEIKNQHIDFDQLSPELQVAFKPYVTATK</sequence>
<dbReference type="RefSeq" id="WP_099917278.1">
    <property type="nucleotide sequence ID" value="NZ_BMHS01000029.1"/>
</dbReference>
<proteinExistence type="predicted"/>
<dbReference type="EMBL" id="PDOB01000035">
    <property type="protein sequence ID" value="PIL38473.1"/>
    <property type="molecule type" value="Genomic_DNA"/>
</dbReference>
<feature type="chain" id="PRO_5013775638" evidence="1">
    <location>
        <begin position="24"/>
        <end position="191"/>
    </location>
</feature>
<evidence type="ECO:0000256" key="1">
    <source>
        <dbReference type="SAM" id="SignalP"/>
    </source>
</evidence>
<comment type="caution">
    <text evidence="2">The sequence shown here is derived from an EMBL/GenBank/DDBJ whole genome shotgun (WGS) entry which is preliminary data.</text>
</comment>
<dbReference type="Proteomes" id="UP000228593">
    <property type="component" value="Unassembled WGS sequence"/>
</dbReference>
<protein>
    <submittedName>
        <fullName evidence="2">Uncharacterized protein</fullName>
    </submittedName>
</protein>
<dbReference type="AlphaFoldDB" id="A0A2G8SXN9"/>
<dbReference type="OrthoDB" id="8757164at2"/>
<organism evidence="2 3">
    <name type="scientific">Massilia psychrophila</name>
    <dbReference type="NCBI Taxonomy" id="1603353"/>
    <lineage>
        <taxon>Bacteria</taxon>
        <taxon>Pseudomonadati</taxon>
        <taxon>Pseudomonadota</taxon>
        <taxon>Betaproteobacteria</taxon>
        <taxon>Burkholderiales</taxon>
        <taxon>Oxalobacteraceae</taxon>
        <taxon>Telluria group</taxon>
        <taxon>Massilia</taxon>
    </lineage>
</organism>
<evidence type="ECO:0000313" key="2">
    <source>
        <dbReference type="EMBL" id="PIL38473.1"/>
    </source>
</evidence>
<evidence type="ECO:0000313" key="3">
    <source>
        <dbReference type="Proteomes" id="UP000228593"/>
    </source>
</evidence>
<feature type="signal peptide" evidence="1">
    <location>
        <begin position="1"/>
        <end position="23"/>
    </location>
</feature>
<reference evidence="2 3" key="1">
    <citation type="submission" date="2017-10" db="EMBL/GenBank/DDBJ databases">
        <title>Massilia psychrophilum sp. nov., a novel purple-pigmented bacterium isolated from Tianshan glacier, Xinjiang Municipality, China.</title>
        <authorList>
            <person name="Wang H."/>
        </authorList>
    </citation>
    <scope>NUCLEOTIDE SEQUENCE [LARGE SCALE GENOMIC DNA]</scope>
    <source>
        <strain evidence="2 3">JCM 30813</strain>
    </source>
</reference>
<gene>
    <name evidence="2" type="ORF">CR103_17765</name>
</gene>
<keyword evidence="1" id="KW-0732">Signal</keyword>
<accession>A0A2G8SXN9</accession>
<keyword evidence="3" id="KW-1185">Reference proteome</keyword>